<protein>
    <submittedName>
        <fullName evidence="1">Uncharacterized protein</fullName>
    </submittedName>
</protein>
<dbReference type="HOGENOM" id="CLU_1797759_0_0_1"/>
<sequence>MSSGTEMELYISSISSCGLPEALLVGVDCGPNRKDTSLQSVSSSADSAVPWRCIWQCLLDISSTTAGSCMNEKRASSINFFKCKNVDVMDELLTRPQIVIFWSLDICEPSDYQVPHACQLLVHLSSLDPPRRCRKFRGAITGWG</sequence>
<reference evidence="1 2" key="1">
    <citation type="journal article" date="2013" name="Nat. Commun.">
        <title>The evolution and pathogenic mechanisms of the rice sheath blight pathogen.</title>
        <authorList>
            <person name="Zheng A."/>
            <person name="Lin R."/>
            <person name="Xu L."/>
            <person name="Qin P."/>
            <person name="Tang C."/>
            <person name="Ai P."/>
            <person name="Zhang D."/>
            <person name="Liu Y."/>
            <person name="Sun Z."/>
            <person name="Feng H."/>
            <person name="Wang Y."/>
            <person name="Chen Y."/>
            <person name="Liang X."/>
            <person name="Fu R."/>
            <person name="Li Q."/>
            <person name="Zhang J."/>
            <person name="Yu X."/>
            <person name="Xie Z."/>
            <person name="Ding L."/>
            <person name="Guan P."/>
            <person name="Tang J."/>
            <person name="Liang Y."/>
            <person name="Wang S."/>
            <person name="Deng Q."/>
            <person name="Li S."/>
            <person name="Zhu J."/>
            <person name="Wang L."/>
            <person name="Liu H."/>
            <person name="Li P."/>
        </authorList>
    </citation>
    <scope>NUCLEOTIDE SEQUENCE [LARGE SCALE GENOMIC DNA]</scope>
    <source>
        <strain evidence="2">AG-1 IA</strain>
    </source>
</reference>
<keyword evidence="2" id="KW-1185">Reference proteome</keyword>
<name>L8X819_THACA</name>
<comment type="caution">
    <text evidence="1">The sequence shown here is derived from an EMBL/GenBank/DDBJ whole genome shotgun (WGS) entry which is preliminary data.</text>
</comment>
<evidence type="ECO:0000313" key="1">
    <source>
        <dbReference type="EMBL" id="ELU44779.1"/>
    </source>
</evidence>
<gene>
    <name evidence="1" type="ORF">AG1IA_01208</name>
</gene>
<dbReference type="Proteomes" id="UP000011668">
    <property type="component" value="Unassembled WGS sequence"/>
</dbReference>
<evidence type="ECO:0000313" key="2">
    <source>
        <dbReference type="Proteomes" id="UP000011668"/>
    </source>
</evidence>
<dbReference type="EMBL" id="AFRT01000276">
    <property type="protein sequence ID" value="ELU44779.1"/>
    <property type="molecule type" value="Genomic_DNA"/>
</dbReference>
<organism evidence="1 2">
    <name type="scientific">Thanatephorus cucumeris (strain AG1-IA)</name>
    <name type="common">Rice sheath blight fungus</name>
    <name type="synonym">Rhizoctonia solani</name>
    <dbReference type="NCBI Taxonomy" id="983506"/>
    <lineage>
        <taxon>Eukaryota</taxon>
        <taxon>Fungi</taxon>
        <taxon>Dikarya</taxon>
        <taxon>Basidiomycota</taxon>
        <taxon>Agaricomycotina</taxon>
        <taxon>Agaricomycetes</taxon>
        <taxon>Cantharellales</taxon>
        <taxon>Ceratobasidiaceae</taxon>
        <taxon>Rhizoctonia</taxon>
        <taxon>Rhizoctonia solani AG-1</taxon>
    </lineage>
</organism>
<accession>L8X819</accession>
<proteinExistence type="predicted"/>
<dbReference type="AlphaFoldDB" id="L8X819"/>